<evidence type="ECO:0008006" key="4">
    <source>
        <dbReference type="Google" id="ProtNLM"/>
    </source>
</evidence>
<feature type="compositionally biased region" description="Low complexity" evidence="1">
    <location>
        <begin position="38"/>
        <end position="54"/>
    </location>
</feature>
<dbReference type="AlphaFoldDB" id="A0AA39L7P1"/>
<dbReference type="SUPFAM" id="SSF48452">
    <property type="entry name" value="TPR-like"/>
    <property type="match status" value="1"/>
</dbReference>
<name>A0AA39L7P1_SARSR</name>
<organism evidence="2 3">
    <name type="scientific">Sarocladium strictum</name>
    <name type="common">Black bundle disease fungus</name>
    <name type="synonym">Acremonium strictum</name>
    <dbReference type="NCBI Taxonomy" id="5046"/>
    <lineage>
        <taxon>Eukaryota</taxon>
        <taxon>Fungi</taxon>
        <taxon>Dikarya</taxon>
        <taxon>Ascomycota</taxon>
        <taxon>Pezizomycotina</taxon>
        <taxon>Sordariomycetes</taxon>
        <taxon>Hypocreomycetidae</taxon>
        <taxon>Hypocreales</taxon>
        <taxon>Sarocladiaceae</taxon>
        <taxon>Sarocladium</taxon>
    </lineage>
</organism>
<feature type="region of interest" description="Disordered" evidence="1">
    <location>
        <begin position="1"/>
        <end position="85"/>
    </location>
</feature>
<evidence type="ECO:0000313" key="3">
    <source>
        <dbReference type="Proteomes" id="UP001175261"/>
    </source>
</evidence>
<dbReference type="InterPro" id="IPR011990">
    <property type="entry name" value="TPR-like_helical_dom_sf"/>
</dbReference>
<dbReference type="PANTHER" id="PTHR21581">
    <property type="entry name" value="D-ALANYL-D-ALANINE CARBOXYPEPTIDASE"/>
    <property type="match status" value="1"/>
</dbReference>
<evidence type="ECO:0000256" key="1">
    <source>
        <dbReference type="SAM" id="MobiDB-lite"/>
    </source>
</evidence>
<accession>A0AA39L7P1</accession>
<dbReference type="GO" id="GO:0030008">
    <property type="term" value="C:TRAPP complex"/>
    <property type="evidence" value="ECO:0007669"/>
    <property type="project" value="TreeGrafter"/>
</dbReference>
<evidence type="ECO:0000313" key="2">
    <source>
        <dbReference type="EMBL" id="KAK0387005.1"/>
    </source>
</evidence>
<dbReference type="Proteomes" id="UP001175261">
    <property type="component" value="Unassembled WGS sequence"/>
</dbReference>
<feature type="compositionally biased region" description="Low complexity" evidence="1">
    <location>
        <begin position="61"/>
        <end position="78"/>
    </location>
</feature>
<dbReference type="Gene3D" id="1.25.40.10">
    <property type="entry name" value="Tetratricopeptide repeat domain"/>
    <property type="match status" value="1"/>
</dbReference>
<dbReference type="PANTHER" id="PTHR21581:SF6">
    <property type="entry name" value="TRAFFICKING PROTEIN PARTICLE COMPLEX SUBUNIT 12"/>
    <property type="match status" value="1"/>
</dbReference>
<proteinExistence type="predicted"/>
<comment type="caution">
    <text evidence="2">The sequence shown here is derived from an EMBL/GenBank/DDBJ whole genome shotgun (WGS) entry which is preliminary data.</text>
</comment>
<reference evidence="2" key="1">
    <citation type="submission" date="2022-10" db="EMBL/GenBank/DDBJ databases">
        <title>Determination and structural analysis of whole genome sequence of Sarocladium strictum F4-1.</title>
        <authorList>
            <person name="Hu L."/>
            <person name="Jiang Y."/>
        </authorList>
    </citation>
    <scope>NUCLEOTIDE SEQUENCE</scope>
    <source>
        <strain evidence="2">F4-1</strain>
    </source>
</reference>
<feature type="compositionally biased region" description="Polar residues" evidence="1">
    <location>
        <begin position="18"/>
        <end position="29"/>
    </location>
</feature>
<sequence length="445" mass="49045">MSEPQRTPSKGHTRNKSSIKATRPRSSTKGPLDIDNDPLAAASAAPSTPSQLTPRTHGGPRRSTSTARSPSTPAGASSPNPRLGEFRPKDFSFLLRPEIYHPLTPLNVPAAFRNSGKQPSPEAPINELLAKGHFRAAAIAAVQELTGTGHRGQVIPHDAPRIFNLLYTRLACLTLIDATSLAAQEVKALEDLNNTRTYVDETTGEHLVPWELRVLNVRLQALGFGDSRRAVMSYHELAREARDNISKAMTRHDNYARELWKARLHDLGIKVAGALIEMDDLAGAAHHLASLPNKGDNKHALSKALLWLQLGDADQARECAKECTGGVEEAENTEVLIQALCDMADADYEAALAKWERLQDLDDEMIAINTAVCLLYLGRMPEGRTILEKQIESGRTSHTLLFNLSTMYELCTEKNRVLKMKLAERVAGMEERPSGWEKSNMDFKL</sequence>
<dbReference type="EMBL" id="JAPDFR010000004">
    <property type="protein sequence ID" value="KAK0387005.1"/>
    <property type="molecule type" value="Genomic_DNA"/>
</dbReference>
<gene>
    <name evidence="2" type="ORF">NLU13_5319</name>
</gene>
<protein>
    <recommendedName>
        <fullName evidence="4">Tetratricopeptide repeat protein 15</fullName>
    </recommendedName>
</protein>
<keyword evidence="3" id="KW-1185">Reference proteome</keyword>
<dbReference type="GO" id="GO:0005794">
    <property type="term" value="C:Golgi apparatus"/>
    <property type="evidence" value="ECO:0007669"/>
    <property type="project" value="TreeGrafter"/>
</dbReference>